<proteinExistence type="predicted"/>
<name>A0A1X0ZMB4_PSEPU</name>
<comment type="caution">
    <text evidence="1">The sequence shown here is derived from an EMBL/GenBank/DDBJ whole genome shotgun (WGS) entry which is preliminary data.</text>
</comment>
<evidence type="ECO:0000313" key="1">
    <source>
        <dbReference type="EMBL" id="ORL58111.1"/>
    </source>
</evidence>
<reference evidence="1 2" key="1">
    <citation type="submission" date="2017-04" db="EMBL/GenBank/DDBJ databases">
        <title>Presence of VIM-2 positive Pseudomonas species in chickens and their surrounding environment.</title>
        <authorList>
            <person name="Zhang R."/>
        </authorList>
    </citation>
    <scope>NUCLEOTIDE SEQUENCE [LARGE SCALE GENOMIC DNA]</scope>
    <source>
        <strain evidence="1 2">DZ-C18</strain>
    </source>
</reference>
<dbReference type="AlphaFoldDB" id="A0A1X0ZMB4"/>
<dbReference type="OrthoDB" id="6504257at2"/>
<gene>
    <name evidence="1" type="ORF">B7H17_26315</name>
</gene>
<evidence type="ECO:0000313" key="2">
    <source>
        <dbReference type="Proteomes" id="UP000193675"/>
    </source>
</evidence>
<accession>A0A1X0ZMB4</accession>
<protein>
    <recommendedName>
        <fullName evidence="3">Norphogenetic protein</fullName>
    </recommendedName>
</protein>
<dbReference type="EMBL" id="NBWC01000055">
    <property type="protein sequence ID" value="ORL58111.1"/>
    <property type="molecule type" value="Genomic_DNA"/>
</dbReference>
<sequence>MIEKIWEGRAVACVASGPSLTPGDCETIESARLPTVAVNSSWKAARFCEVIYAGDLAWWDGYGSEIDIDAERWTCTRQAARKHAINHHPVYGAYNSGMRAIQFAVARGASSIVLLGYDCSLSNGIHWHGEHDKSKNPDAGKVAAWFGQFAVAAGEARSAGCRVMNCSRETALTCFERASLHDALVSCLGG</sequence>
<evidence type="ECO:0008006" key="3">
    <source>
        <dbReference type="Google" id="ProtNLM"/>
    </source>
</evidence>
<organism evidence="1 2">
    <name type="scientific">Pseudomonas putida</name>
    <name type="common">Arthrobacter siderocapsulatus</name>
    <dbReference type="NCBI Taxonomy" id="303"/>
    <lineage>
        <taxon>Bacteria</taxon>
        <taxon>Pseudomonadati</taxon>
        <taxon>Pseudomonadota</taxon>
        <taxon>Gammaproteobacteria</taxon>
        <taxon>Pseudomonadales</taxon>
        <taxon>Pseudomonadaceae</taxon>
        <taxon>Pseudomonas</taxon>
    </lineage>
</organism>
<dbReference type="RefSeq" id="WP_084859332.1">
    <property type="nucleotide sequence ID" value="NZ_NBWC01000055.1"/>
</dbReference>
<dbReference type="Proteomes" id="UP000193675">
    <property type="component" value="Unassembled WGS sequence"/>
</dbReference>